<organism evidence="11 12">
    <name type="scientific">Shewanella psychropiezotolerans</name>
    <dbReference type="NCBI Taxonomy" id="2593655"/>
    <lineage>
        <taxon>Bacteria</taxon>
        <taxon>Pseudomonadati</taxon>
        <taxon>Pseudomonadota</taxon>
        <taxon>Gammaproteobacteria</taxon>
        <taxon>Alteromonadales</taxon>
        <taxon>Shewanellaceae</taxon>
        <taxon>Shewanella</taxon>
    </lineage>
</organism>
<keyword evidence="8" id="KW-0732">Signal</keyword>
<proteinExistence type="inferred from homology"/>
<keyword evidence="3" id="KW-0645">Protease</keyword>
<evidence type="ECO:0000313" key="11">
    <source>
        <dbReference type="EMBL" id="QDO82881.1"/>
    </source>
</evidence>
<dbReference type="PANTHER" id="PTHR11733:SF167">
    <property type="entry name" value="FI17812P1-RELATED"/>
    <property type="match status" value="1"/>
</dbReference>
<keyword evidence="4" id="KW-0479">Metal-binding</keyword>
<feature type="domain" description="Peptidase M13 C-terminal" evidence="9">
    <location>
        <begin position="490"/>
        <end position="691"/>
    </location>
</feature>
<dbReference type="PROSITE" id="PS51257">
    <property type="entry name" value="PROKAR_LIPOPROTEIN"/>
    <property type="match status" value="1"/>
</dbReference>
<evidence type="ECO:0000256" key="2">
    <source>
        <dbReference type="ARBA" id="ARBA00007357"/>
    </source>
</evidence>
<evidence type="ECO:0000256" key="3">
    <source>
        <dbReference type="ARBA" id="ARBA00022670"/>
    </source>
</evidence>
<sequence length="694" mass="77881">MKKVLVGGLCASLIVGLAACNNKEAEVKAPETSKTETATAVEKALTSGIDFANFDKSIRPQDDFYGYVNGTWLKTTEIPSDRTSTGAFYDLREKSRDDVKAIIEEVAAAPNLVAGSDEQKVADLYRSFMDTDTINQLGTTPIQAELDKIDALKTKSDLVSYFAHSQIIGSGTPLAFYIDVDAKDSSRYATHIWQYGLSLPEKDYYFNDGERFVNIRKAFVEHIEKMFTIAGFKDPKASAEHVLALETAIANRHWDVVETRDSTKTYNLYQVKDLTTLAPDIDWTAYLTTLGVQDQEDIIINQPSFIEGFNDVLKANELSTWQTYMKWQLLTHFAGEMTGKLDHENFEFFSKTLNGQAEQQPRWKRGVSTVNNVLGEVVGKVYVKRHFAPAAKERMLVLVENLRGAYGTSIDDLEWMSAGTKVAAKDKLAKFDPKIGYPDRWEDYSKLTIKADDLIGNNIRANELSHEKELEKLAGPIRKWEWHMTPQTVNAYYNPTMNEIVFPAAILQPPFFNMQADDAVNYGGIGAVIGHEMGHGFDDQGAKFDGEGNMRDWWTEQDLSEFAARGKALVAQYNGYAVFDNLNVNGELTLGENIGDLSGVTIAYKAYKKSLNGKEAPVIDGLTGDERFFIGFTQIWRAKIKEESMRNRVATDPHSPAKFRSLGALSNMPQFYTTFDVKEGDAMYIAPEKRVKIW</sequence>
<comment type="similarity">
    <text evidence="2">Belongs to the peptidase M13 family.</text>
</comment>
<dbReference type="InterPro" id="IPR008753">
    <property type="entry name" value="Peptidase_M13_N"/>
</dbReference>
<dbReference type="PRINTS" id="PR00786">
    <property type="entry name" value="NEPRILYSIN"/>
</dbReference>
<dbReference type="InterPro" id="IPR042089">
    <property type="entry name" value="Peptidase_M13_dom_2"/>
</dbReference>
<gene>
    <name evidence="11" type="ORF">FM037_06090</name>
</gene>
<keyword evidence="6" id="KW-0862">Zinc</keyword>
<keyword evidence="7" id="KW-0482">Metalloprotease</keyword>
<accession>A0ABX5X0V0</accession>
<dbReference type="InterPro" id="IPR024079">
    <property type="entry name" value="MetalloPept_cat_dom_sf"/>
</dbReference>
<dbReference type="CDD" id="cd08662">
    <property type="entry name" value="M13"/>
    <property type="match status" value="1"/>
</dbReference>
<evidence type="ECO:0000256" key="8">
    <source>
        <dbReference type="SAM" id="SignalP"/>
    </source>
</evidence>
<evidence type="ECO:0000259" key="9">
    <source>
        <dbReference type="Pfam" id="PF01431"/>
    </source>
</evidence>
<reference evidence="11 12" key="1">
    <citation type="submission" date="2019-07" db="EMBL/GenBank/DDBJ databases">
        <title>Shewanella sp. YLB-06 whole genomic sequence.</title>
        <authorList>
            <person name="Yu L."/>
        </authorList>
    </citation>
    <scope>NUCLEOTIDE SEQUENCE [LARGE SCALE GENOMIC DNA]</scope>
    <source>
        <strain evidence="11 12">YLB-06</strain>
    </source>
</reference>
<dbReference type="PANTHER" id="PTHR11733">
    <property type="entry name" value="ZINC METALLOPROTEASE FAMILY M13 NEPRILYSIN-RELATED"/>
    <property type="match status" value="1"/>
</dbReference>
<dbReference type="RefSeq" id="WP_144045266.1">
    <property type="nucleotide sequence ID" value="NZ_CP041614.1"/>
</dbReference>
<evidence type="ECO:0000256" key="6">
    <source>
        <dbReference type="ARBA" id="ARBA00022833"/>
    </source>
</evidence>
<evidence type="ECO:0000256" key="7">
    <source>
        <dbReference type="ARBA" id="ARBA00023049"/>
    </source>
</evidence>
<dbReference type="InterPro" id="IPR000718">
    <property type="entry name" value="Peptidase_M13"/>
</dbReference>
<evidence type="ECO:0000256" key="1">
    <source>
        <dbReference type="ARBA" id="ARBA00001947"/>
    </source>
</evidence>
<name>A0ABX5X0V0_9GAMM</name>
<feature type="chain" id="PRO_5045540542" evidence="8">
    <location>
        <begin position="19"/>
        <end position="694"/>
    </location>
</feature>
<keyword evidence="5" id="KW-0378">Hydrolase</keyword>
<comment type="cofactor">
    <cofactor evidence="1">
        <name>Zn(2+)</name>
        <dbReference type="ChEBI" id="CHEBI:29105"/>
    </cofactor>
</comment>
<dbReference type="Gene3D" id="1.10.1380.10">
    <property type="entry name" value="Neutral endopeptidase , domain2"/>
    <property type="match status" value="1"/>
</dbReference>
<dbReference type="Pfam" id="PF01431">
    <property type="entry name" value="Peptidase_M13"/>
    <property type="match status" value="1"/>
</dbReference>
<protein>
    <submittedName>
        <fullName evidence="11">Peptidase M13</fullName>
    </submittedName>
</protein>
<evidence type="ECO:0000256" key="4">
    <source>
        <dbReference type="ARBA" id="ARBA00022723"/>
    </source>
</evidence>
<dbReference type="Gene3D" id="3.40.390.10">
    <property type="entry name" value="Collagenase (Catalytic Domain)"/>
    <property type="match status" value="1"/>
</dbReference>
<evidence type="ECO:0000256" key="5">
    <source>
        <dbReference type="ARBA" id="ARBA00022801"/>
    </source>
</evidence>
<dbReference type="InterPro" id="IPR018497">
    <property type="entry name" value="Peptidase_M13_C"/>
</dbReference>
<feature type="signal peptide" evidence="8">
    <location>
        <begin position="1"/>
        <end position="18"/>
    </location>
</feature>
<dbReference type="SUPFAM" id="SSF55486">
    <property type="entry name" value="Metalloproteases ('zincins'), catalytic domain"/>
    <property type="match status" value="1"/>
</dbReference>
<dbReference type="EMBL" id="CP041614">
    <property type="protein sequence ID" value="QDO82881.1"/>
    <property type="molecule type" value="Genomic_DNA"/>
</dbReference>
<evidence type="ECO:0000313" key="12">
    <source>
        <dbReference type="Proteomes" id="UP000315947"/>
    </source>
</evidence>
<evidence type="ECO:0000259" key="10">
    <source>
        <dbReference type="Pfam" id="PF05649"/>
    </source>
</evidence>
<keyword evidence="12" id="KW-1185">Reference proteome</keyword>
<dbReference type="PROSITE" id="PS51885">
    <property type="entry name" value="NEPRILYSIN"/>
    <property type="match status" value="1"/>
</dbReference>
<dbReference type="Proteomes" id="UP000315947">
    <property type="component" value="Chromosome"/>
</dbReference>
<feature type="domain" description="Peptidase M13 N-terminal" evidence="10">
    <location>
        <begin position="60"/>
        <end position="438"/>
    </location>
</feature>
<dbReference type="Pfam" id="PF05649">
    <property type="entry name" value="Peptidase_M13_N"/>
    <property type="match status" value="1"/>
</dbReference>